<dbReference type="OMA" id="FERIPGH"/>
<reference evidence="12" key="1">
    <citation type="submission" date="2015-02" db="EMBL/GenBank/DDBJ databases">
        <title>Genome sequencing for Strongylocentrotus purpuratus.</title>
        <authorList>
            <person name="Murali S."/>
            <person name="Liu Y."/>
            <person name="Vee V."/>
            <person name="English A."/>
            <person name="Wang M."/>
            <person name="Skinner E."/>
            <person name="Han Y."/>
            <person name="Muzny D.M."/>
            <person name="Worley K.C."/>
            <person name="Gibbs R.A."/>
        </authorList>
    </citation>
    <scope>NUCLEOTIDE SEQUENCE</scope>
</reference>
<evidence type="ECO:0000256" key="3">
    <source>
        <dbReference type="ARBA" id="ARBA00022676"/>
    </source>
</evidence>
<dbReference type="InterPro" id="IPR002659">
    <property type="entry name" value="Glyco_trans_31"/>
</dbReference>
<name>A0A7M7HQM0_STRPU</name>
<dbReference type="EnsemblMetazoa" id="XM_011681280">
    <property type="protein sequence ID" value="XP_011679582"/>
    <property type="gene ID" value="LOC105445570"/>
</dbReference>
<feature type="transmembrane region" description="Helical" evidence="10">
    <location>
        <begin position="16"/>
        <end position="36"/>
    </location>
</feature>
<dbReference type="GO" id="GO:0006493">
    <property type="term" value="P:protein O-linked glycosylation"/>
    <property type="evidence" value="ECO:0000318"/>
    <property type="project" value="GO_Central"/>
</dbReference>
<keyword evidence="3 10" id="KW-0328">Glycosyltransferase</keyword>
<dbReference type="PANTHER" id="PTHR11214">
    <property type="entry name" value="BETA-1,3-N-ACETYLGLUCOSAMINYLTRANSFERASE"/>
    <property type="match status" value="1"/>
</dbReference>
<evidence type="ECO:0000256" key="8">
    <source>
        <dbReference type="ARBA" id="ARBA00023034"/>
    </source>
</evidence>
<evidence type="ECO:0000256" key="9">
    <source>
        <dbReference type="ARBA" id="ARBA00023136"/>
    </source>
</evidence>
<evidence type="ECO:0000256" key="1">
    <source>
        <dbReference type="ARBA" id="ARBA00004323"/>
    </source>
</evidence>
<evidence type="ECO:0000256" key="6">
    <source>
        <dbReference type="ARBA" id="ARBA00022968"/>
    </source>
</evidence>
<dbReference type="InParanoid" id="A0A7M7HQM0"/>
<dbReference type="OrthoDB" id="5957813at2759"/>
<comment type="subcellular location">
    <subcellularLocation>
        <location evidence="1 10">Golgi apparatus membrane</location>
        <topology evidence="1 10">Single-pass type II membrane protein</topology>
    </subcellularLocation>
</comment>
<accession>A0A7M7HQM0</accession>
<dbReference type="FunFam" id="3.90.550.50:FF:000085">
    <property type="entry name" value="Hexosyltransferase"/>
    <property type="match status" value="1"/>
</dbReference>
<dbReference type="GO" id="GO:0000139">
    <property type="term" value="C:Golgi membrane"/>
    <property type="evidence" value="ECO:0000318"/>
    <property type="project" value="GO_Central"/>
</dbReference>
<proteinExistence type="inferred from homology"/>
<keyword evidence="12" id="KW-1185">Reference proteome</keyword>
<dbReference type="RefSeq" id="XP_011679582.2">
    <property type="nucleotide sequence ID" value="XM_011681280.2"/>
</dbReference>
<keyword evidence="7 10" id="KW-1133">Transmembrane helix</keyword>
<dbReference type="Gene3D" id="3.90.550.50">
    <property type="match status" value="1"/>
</dbReference>
<evidence type="ECO:0000256" key="10">
    <source>
        <dbReference type="RuleBase" id="RU363063"/>
    </source>
</evidence>
<keyword evidence="4" id="KW-0808">Transferase</keyword>
<sequence>MLESFSVRIFTMYPRYSVRFVAFIVLFIVAIIYMSIDRPTSCLTWNDVDTDRTHNRHRIRKMNGDSNIRSFERIPGHDYGYIHNPRNTCRGDDDQQELVFLLFLVMSTPQETKRREAIRATYANESNWPIMKEGNIRTVFLIGDVDAHDYTIQDAINGEMYYYGDIVQSTEFVDDPVNQTRKILMGFRWVGVHCRHARYVIKIDDRSMVNQRALLKHLNRKNPFLHKFILGDVVTKVRVTRDKRNWDYIPREIYPNPTLPPYIIGTGYVLSPDLAQAIYQVSHRIPVFPNTDAYVGLCLQKLGIKLTKTVDIYFSKRIGYDYIGREAIDIFDRSIVVPYVPESKMYLTWRLGQL</sequence>
<dbReference type="Pfam" id="PF01762">
    <property type="entry name" value="Galactosyl_T"/>
    <property type="match status" value="1"/>
</dbReference>
<evidence type="ECO:0000256" key="2">
    <source>
        <dbReference type="ARBA" id="ARBA00008661"/>
    </source>
</evidence>
<dbReference type="GO" id="GO:0016758">
    <property type="term" value="F:hexosyltransferase activity"/>
    <property type="evidence" value="ECO:0007669"/>
    <property type="project" value="InterPro"/>
</dbReference>
<organism evidence="11 12">
    <name type="scientific">Strongylocentrotus purpuratus</name>
    <name type="common">Purple sea urchin</name>
    <dbReference type="NCBI Taxonomy" id="7668"/>
    <lineage>
        <taxon>Eukaryota</taxon>
        <taxon>Metazoa</taxon>
        <taxon>Echinodermata</taxon>
        <taxon>Eleutherozoa</taxon>
        <taxon>Echinozoa</taxon>
        <taxon>Echinoidea</taxon>
        <taxon>Euechinoidea</taxon>
        <taxon>Echinacea</taxon>
        <taxon>Camarodonta</taxon>
        <taxon>Echinidea</taxon>
        <taxon>Strongylocentrotidae</taxon>
        <taxon>Strongylocentrotus</taxon>
    </lineage>
</organism>
<dbReference type="GO" id="GO:0016757">
    <property type="term" value="F:glycosyltransferase activity"/>
    <property type="evidence" value="ECO:0000318"/>
    <property type="project" value="GO_Central"/>
</dbReference>
<evidence type="ECO:0000256" key="4">
    <source>
        <dbReference type="ARBA" id="ARBA00022679"/>
    </source>
</evidence>
<dbReference type="GeneID" id="105445570"/>
<comment type="similarity">
    <text evidence="2 10">Belongs to the glycosyltransferase 31 family.</text>
</comment>
<keyword evidence="9 10" id="KW-0472">Membrane</keyword>
<keyword evidence="8 10" id="KW-0333">Golgi apparatus</keyword>
<evidence type="ECO:0000313" key="11">
    <source>
        <dbReference type="EnsemblMetazoa" id="XP_011679582"/>
    </source>
</evidence>
<keyword evidence="5 10" id="KW-0812">Transmembrane</keyword>
<protein>
    <recommendedName>
        <fullName evidence="10">Hexosyltransferase</fullName>
        <ecNumber evidence="10">2.4.1.-</ecNumber>
    </recommendedName>
</protein>
<evidence type="ECO:0000256" key="7">
    <source>
        <dbReference type="ARBA" id="ARBA00022989"/>
    </source>
</evidence>
<dbReference type="KEGG" id="spu:105445570"/>
<reference evidence="11" key="2">
    <citation type="submission" date="2021-01" db="UniProtKB">
        <authorList>
            <consortium name="EnsemblMetazoa"/>
        </authorList>
    </citation>
    <scope>IDENTIFICATION</scope>
</reference>
<dbReference type="Proteomes" id="UP000007110">
    <property type="component" value="Unassembled WGS sequence"/>
</dbReference>
<dbReference type="AlphaFoldDB" id="A0A7M7HQM0"/>
<dbReference type="PANTHER" id="PTHR11214:SF364">
    <property type="entry name" value="HEXOSYLTRANSFERASE"/>
    <property type="match status" value="1"/>
</dbReference>
<evidence type="ECO:0000313" key="12">
    <source>
        <dbReference type="Proteomes" id="UP000007110"/>
    </source>
</evidence>
<evidence type="ECO:0000256" key="5">
    <source>
        <dbReference type="ARBA" id="ARBA00022692"/>
    </source>
</evidence>
<keyword evidence="6 10" id="KW-0735">Signal-anchor</keyword>
<dbReference type="EC" id="2.4.1.-" evidence="10"/>